<keyword evidence="2" id="KW-1185">Reference proteome</keyword>
<proteinExistence type="predicted"/>
<organism evidence="2 3">
    <name type="scientific">Ditylenchus dipsaci</name>
    <dbReference type="NCBI Taxonomy" id="166011"/>
    <lineage>
        <taxon>Eukaryota</taxon>
        <taxon>Metazoa</taxon>
        <taxon>Ecdysozoa</taxon>
        <taxon>Nematoda</taxon>
        <taxon>Chromadorea</taxon>
        <taxon>Rhabditida</taxon>
        <taxon>Tylenchina</taxon>
        <taxon>Tylenchomorpha</taxon>
        <taxon>Sphaerularioidea</taxon>
        <taxon>Anguinidae</taxon>
        <taxon>Anguininae</taxon>
        <taxon>Ditylenchus</taxon>
    </lineage>
</organism>
<dbReference type="Proteomes" id="UP000887574">
    <property type="component" value="Unplaced"/>
</dbReference>
<accession>A0A915D881</accession>
<sequence>MVLARQLEKEESDKLSQKPKTLNEEAAATEARKIKEPGILNQQLRKLCYRKGKGVEEAMNEDAKEASRVLISARMKGLEWLVNQRLCISRSGAKKTKVRTHQVNNDHQVRQHLQHISAELELLSCKSNGKKKSSSSIVIPVYSRGVKSKGSQVVKACNRRLDDSERSVWNNGIIVYIQMFKIVSLSKRSLFDLACRKFMRQHGFWGLLSKQSIEALHSAQG</sequence>
<feature type="compositionally biased region" description="Basic and acidic residues" evidence="1">
    <location>
        <begin position="1"/>
        <end position="16"/>
    </location>
</feature>
<dbReference type="WBParaSite" id="jg17084">
    <property type="protein sequence ID" value="jg17084"/>
    <property type="gene ID" value="jg17084"/>
</dbReference>
<evidence type="ECO:0000256" key="1">
    <source>
        <dbReference type="SAM" id="MobiDB-lite"/>
    </source>
</evidence>
<feature type="region of interest" description="Disordered" evidence="1">
    <location>
        <begin position="1"/>
        <end position="27"/>
    </location>
</feature>
<name>A0A915D881_9BILA</name>
<evidence type="ECO:0000313" key="3">
    <source>
        <dbReference type="WBParaSite" id="jg17084"/>
    </source>
</evidence>
<reference evidence="3" key="1">
    <citation type="submission" date="2022-11" db="UniProtKB">
        <authorList>
            <consortium name="WormBaseParasite"/>
        </authorList>
    </citation>
    <scope>IDENTIFICATION</scope>
</reference>
<protein>
    <submittedName>
        <fullName evidence="3">Uncharacterized protein</fullName>
    </submittedName>
</protein>
<evidence type="ECO:0000313" key="2">
    <source>
        <dbReference type="Proteomes" id="UP000887574"/>
    </source>
</evidence>
<dbReference type="AlphaFoldDB" id="A0A915D881"/>